<dbReference type="Pfam" id="PF07978">
    <property type="entry name" value="NIPSNAP"/>
    <property type="match status" value="2"/>
</dbReference>
<sequence>MKKLAIAYISILLLCSGSNFKKDDRLYEMRVYYAEQGKLENLLARFRNHTTKLFKKHGMTNEGYWLPIDNKDNKLVYVLSYPNREIREQAWKNFIADPQWKQVQQESEKDGKLISKIEALFLKTTDFSPTKIKKKGQKGRVFELRTYKATPNNLENLLARFRNHTCKLFEKYGMTNLWYWTFTEKEQGSDVMLMYILAHPSKEAGLKAFDGFRQDPEWIQVRKASEEKAGGSLTVSVISEYMIPTDFSPIK</sequence>
<dbReference type="STRING" id="1003.SAMN04488541_100742"/>
<dbReference type="EMBL" id="FONY01000007">
    <property type="protein sequence ID" value="SFE80575.1"/>
    <property type="molecule type" value="Genomic_DNA"/>
</dbReference>
<feature type="domain" description="NIPSNAP" evidence="1">
    <location>
        <begin position="27"/>
        <end position="129"/>
    </location>
</feature>
<dbReference type="SUPFAM" id="SSF54909">
    <property type="entry name" value="Dimeric alpha+beta barrel"/>
    <property type="match status" value="2"/>
</dbReference>
<keyword evidence="3" id="KW-1185">Reference proteome</keyword>
<dbReference type="InterPro" id="IPR011008">
    <property type="entry name" value="Dimeric_a/b-barrel"/>
</dbReference>
<dbReference type="Gene3D" id="3.30.70.100">
    <property type="match status" value="2"/>
</dbReference>
<dbReference type="InterPro" id="IPR012577">
    <property type="entry name" value="NIPSNAP"/>
</dbReference>
<evidence type="ECO:0000313" key="3">
    <source>
        <dbReference type="Proteomes" id="UP000199513"/>
    </source>
</evidence>
<proteinExistence type="predicted"/>
<protein>
    <submittedName>
        <fullName evidence="2">NIPSNAP protein</fullName>
    </submittedName>
</protein>
<reference evidence="3" key="1">
    <citation type="submission" date="2016-10" db="EMBL/GenBank/DDBJ databases">
        <authorList>
            <person name="Varghese N."/>
            <person name="Submissions S."/>
        </authorList>
    </citation>
    <scope>NUCLEOTIDE SEQUENCE [LARGE SCALE GENOMIC DNA]</scope>
    <source>
        <strain>GEY</strain>
        <strain evidence="3">DSM 9560</strain>
    </source>
</reference>
<dbReference type="OrthoDB" id="9809695at2"/>
<gene>
    <name evidence="2" type="ORF">SAMN04488541_100742</name>
</gene>
<feature type="domain" description="NIPSNAP" evidence="1">
    <location>
        <begin position="142"/>
        <end position="249"/>
    </location>
</feature>
<evidence type="ECO:0000259" key="1">
    <source>
        <dbReference type="Pfam" id="PF07978"/>
    </source>
</evidence>
<accession>A0A1I2DIY3</accession>
<dbReference type="Proteomes" id="UP000199513">
    <property type="component" value="Unassembled WGS sequence"/>
</dbReference>
<dbReference type="AlphaFoldDB" id="A0A1I2DIY3"/>
<evidence type="ECO:0000313" key="2">
    <source>
        <dbReference type="EMBL" id="SFE80575.1"/>
    </source>
</evidence>
<organism evidence="2 3">
    <name type="scientific">Thermoflexibacter ruber</name>
    <dbReference type="NCBI Taxonomy" id="1003"/>
    <lineage>
        <taxon>Bacteria</taxon>
        <taxon>Pseudomonadati</taxon>
        <taxon>Bacteroidota</taxon>
        <taxon>Cytophagia</taxon>
        <taxon>Cytophagales</taxon>
        <taxon>Thermoflexibacteraceae</taxon>
        <taxon>Thermoflexibacter</taxon>
    </lineage>
</organism>
<name>A0A1I2DIY3_9BACT</name>